<evidence type="ECO:0000313" key="2">
    <source>
        <dbReference type="EMBL" id="PYH82875.1"/>
    </source>
</evidence>
<dbReference type="VEuPathDB" id="FungiDB:BO82DRAFT_58653"/>
<reference evidence="2 3" key="1">
    <citation type="submission" date="2016-12" db="EMBL/GenBank/DDBJ databases">
        <title>The genomes of Aspergillus section Nigri reveals drivers in fungal speciation.</title>
        <authorList>
            <consortium name="DOE Joint Genome Institute"/>
            <person name="Vesth T.C."/>
            <person name="Nybo J."/>
            <person name="Theobald S."/>
            <person name="Brandl J."/>
            <person name="Frisvad J.C."/>
            <person name="Nielsen K.F."/>
            <person name="Lyhne E.K."/>
            <person name="Kogle M.E."/>
            <person name="Kuo A."/>
            <person name="Riley R."/>
            <person name="Clum A."/>
            <person name="Nolan M."/>
            <person name="Lipzen A."/>
            <person name="Salamov A."/>
            <person name="Henrissat B."/>
            <person name="Wiebenga A."/>
            <person name="De Vries R.P."/>
            <person name="Grigoriev I.V."/>
            <person name="Mortensen U.H."/>
            <person name="Andersen M.R."/>
            <person name="Baker S.E."/>
        </authorList>
    </citation>
    <scope>NUCLEOTIDE SEQUENCE [LARGE SCALE GENOMIC DNA]</scope>
    <source>
        <strain evidence="2 3">CBS 121591</strain>
    </source>
</reference>
<evidence type="ECO:0000256" key="1">
    <source>
        <dbReference type="SAM" id="MobiDB-lite"/>
    </source>
</evidence>
<evidence type="ECO:0000313" key="3">
    <source>
        <dbReference type="Proteomes" id="UP000248340"/>
    </source>
</evidence>
<feature type="region of interest" description="Disordered" evidence="1">
    <location>
        <begin position="130"/>
        <end position="159"/>
    </location>
</feature>
<feature type="compositionally biased region" description="Polar residues" evidence="1">
    <location>
        <begin position="130"/>
        <end position="141"/>
    </location>
</feature>
<dbReference type="AlphaFoldDB" id="A0A319CBF5"/>
<dbReference type="OrthoDB" id="10304679at2759"/>
<accession>A0A319CBF5</accession>
<gene>
    <name evidence="2" type="ORF">BO82DRAFT_58653</name>
</gene>
<dbReference type="RefSeq" id="XP_025493075.1">
    <property type="nucleotide sequence ID" value="XM_025641357.1"/>
</dbReference>
<dbReference type="GeneID" id="37144099"/>
<name>A0A319CBF5_9EURO</name>
<dbReference type="Proteomes" id="UP000248340">
    <property type="component" value="Unassembled WGS sequence"/>
</dbReference>
<keyword evidence="3" id="KW-1185">Reference proteome</keyword>
<organism evidence="2 3">
    <name type="scientific">Aspergillus uvarum CBS 121591</name>
    <dbReference type="NCBI Taxonomy" id="1448315"/>
    <lineage>
        <taxon>Eukaryota</taxon>
        <taxon>Fungi</taxon>
        <taxon>Dikarya</taxon>
        <taxon>Ascomycota</taxon>
        <taxon>Pezizomycotina</taxon>
        <taxon>Eurotiomycetes</taxon>
        <taxon>Eurotiomycetidae</taxon>
        <taxon>Eurotiales</taxon>
        <taxon>Aspergillaceae</taxon>
        <taxon>Aspergillus</taxon>
        <taxon>Aspergillus subgen. Circumdati</taxon>
    </lineage>
</organism>
<proteinExistence type="predicted"/>
<sequence>MGLELVCLVSLCLAGTHHYACRSAVETTITASNHRPSGTGQACHRPYESLCHLNDCILGSKETWHMVRPWVVHTLTPSGNSMEMLRRKEGKRCKANNRLGRITFRAKNLSNVRSTYLGFFPSYTWYSQGKSTNRTWSSTQVGRHAATRKVKSPTPMMAQ</sequence>
<dbReference type="EMBL" id="KZ821693">
    <property type="protein sequence ID" value="PYH82875.1"/>
    <property type="molecule type" value="Genomic_DNA"/>
</dbReference>
<protein>
    <submittedName>
        <fullName evidence="2">Uncharacterized protein</fullName>
    </submittedName>
</protein>